<evidence type="ECO:0000313" key="4">
    <source>
        <dbReference type="Proteomes" id="UP000346198"/>
    </source>
</evidence>
<feature type="region of interest" description="Disordered" evidence="1">
    <location>
        <begin position="21"/>
        <end position="46"/>
    </location>
</feature>
<proteinExistence type="predicted"/>
<protein>
    <submittedName>
        <fullName evidence="3">Uncharacterized protein</fullName>
    </submittedName>
</protein>
<dbReference type="EMBL" id="CAAHFH010000002">
    <property type="protein sequence ID" value="VGO21987.1"/>
    <property type="molecule type" value="Genomic_DNA"/>
</dbReference>
<sequence>MKKVLFAVVIGMTLSAQAGAASSDAAVSNSRPAPPPPPEYCRDHVG</sequence>
<dbReference type="Proteomes" id="UP000346198">
    <property type="component" value="Unassembled WGS sequence"/>
</dbReference>
<feature type="chain" id="PRO_5025508219" evidence="2">
    <location>
        <begin position="21"/>
        <end position="46"/>
    </location>
</feature>
<gene>
    <name evidence="3" type="ORF">SCARR_04067</name>
</gene>
<evidence type="ECO:0000313" key="3">
    <source>
        <dbReference type="EMBL" id="VGO21987.1"/>
    </source>
</evidence>
<name>A0A6C2URY6_9BACT</name>
<dbReference type="AlphaFoldDB" id="A0A6C2URY6"/>
<feature type="compositionally biased region" description="Low complexity" evidence="1">
    <location>
        <begin position="21"/>
        <end position="30"/>
    </location>
</feature>
<keyword evidence="4" id="KW-1185">Reference proteome</keyword>
<feature type="signal peptide" evidence="2">
    <location>
        <begin position="1"/>
        <end position="20"/>
    </location>
</feature>
<evidence type="ECO:0000256" key="2">
    <source>
        <dbReference type="SAM" id="SignalP"/>
    </source>
</evidence>
<reference evidence="3 4" key="1">
    <citation type="submission" date="2019-04" db="EMBL/GenBank/DDBJ databases">
        <authorList>
            <person name="Van Vliet M D."/>
        </authorList>
    </citation>
    <scope>NUCLEOTIDE SEQUENCE [LARGE SCALE GENOMIC DNA]</scope>
    <source>
        <strain evidence="3 4">F21</strain>
    </source>
</reference>
<organism evidence="3 4">
    <name type="scientific">Pontiella sulfatireligans</name>
    <dbReference type="NCBI Taxonomy" id="2750658"/>
    <lineage>
        <taxon>Bacteria</taxon>
        <taxon>Pseudomonadati</taxon>
        <taxon>Kiritimatiellota</taxon>
        <taxon>Kiritimatiellia</taxon>
        <taxon>Kiritimatiellales</taxon>
        <taxon>Pontiellaceae</taxon>
        <taxon>Pontiella</taxon>
    </lineage>
</organism>
<evidence type="ECO:0000256" key="1">
    <source>
        <dbReference type="SAM" id="MobiDB-lite"/>
    </source>
</evidence>
<keyword evidence="2" id="KW-0732">Signal</keyword>
<accession>A0A6C2URY6</accession>